<keyword evidence="2" id="KW-0808">Transferase</keyword>
<gene>
    <name evidence="2" type="ORF">GbCGDNIH9_0299</name>
</gene>
<dbReference type="Proteomes" id="UP000182373">
    <property type="component" value="Chromosome"/>
</dbReference>
<keyword evidence="2" id="KW-0489">Methyltransferase</keyword>
<dbReference type="GO" id="GO:0032259">
    <property type="term" value="P:methylation"/>
    <property type="evidence" value="ECO:0007669"/>
    <property type="project" value="UniProtKB-KW"/>
</dbReference>
<organism evidence="2 3">
    <name type="scientific">Granulibacter bethesdensis</name>
    <dbReference type="NCBI Taxonomy" id="364410"/>
    <lineage>
        <taxon>Bacteria</taxon>
        <taxon>Pseudomonadati</taxon>
        <taxon>Pseudomonadota</taxon>
        <taxon>Alphaproteobacteria</taxon>
        <taxon>Acetobacterales</taxon>
        <taxon>Acetobacteraceae</taxon>
        <taxon>Granulibacter</taxon>
    </lineage>
</organism>
<evidence type="ECO:0000313" key="3">
    <source>
        <dbReference type="Proteomes" id="UP000182373"/>
    </source>
</evidence>
<reference evidence="3" key="1">
    <citation type="submission" date="2016-11" db="EMBL/GenBank/DDBJ databases">
        <title>Comparative genomic and phenotypic analysis of Granulibacter bethesdensis clinical isolates from patients with chronic granulomatous disease.</title>
        <authorList>
            <person name="Zarember K.A."/>
            <person name="Porcella S.F."/>
            <person name="Chu J."/>
            <person name="Ding L."/>
            <person name="Dahlstrom E."/>
            <person name="Barbian K."/>
            <person name="Martens C."/>
            <person name="Sykora L."/>
            <person name="Kramer S."/>
            <person name="Pettinato A.M."/>
            <person name="Hong H."/>
            <person name="Wald G."/>
            <person name="Berg L.J."/>
            <person name="Rogge L.S."/>
            <person name="Greenberg D.E."/>
            <person name="Falcone E.L."/>
            <person name="Neves J.F."/>
            <person name="Simoes M.J."/>
            <person name="Casal M."/>
            <person name="Rodriguez-Lopez F.C."/>
            <person name="Zelazny A."/>
            <person name="Gallin J.I."/>
            <person name="Holland S.M."/>
        </authorList>
    </citation>
    <scope>NUCLEOTIDE SEQUENCE [LARGE SCALE GENOMIC DNA]</scope>
    <source>
        <strain evidence="3">NIH9.1</strain>
    </source>
</reference>
<evidence type="ECO:0000313" key="2">
    <source>
        <dbReference type="EMBL" id="APH53526.1"/>
    </source>
</evidence>
<protein>
    <submittedName>
        <fullName evidence="2">SAM-dependent methyltransferase</fullName>
    </submittedName>
</protein>
<accession>A0AAC9P7J2</accession>
<dbReference type="PANTHER" id="PTHR43591">
    <property type="entry name" value="METHYLTRANSFERASE"/>
    <property type="match status" value="1"/>
</dbReference>
<dbReference type="PANTHER" id="PTHR43591:SF24">
    <property type="entry name" value="2-METHOXY-6-POLYPRENYL-1,4-BENZOQUINOL METHYLASE, MITOCHONDRIAL"/>
    <property type="match status" value="1"/>
</dbReference>
<dbReference type="GO" id="GO:0008757">
    <property type="term" value="F:S-adenosylmethionine-dependent methyltransferase activity"/>
    <property type="evidence" value="ECO:0007669"/>
    <property type="project" value="InterPro"/>
</dbReference>
<dbReference type="InterPro" id="IPR013216">
    <property type="entry name" value="Methyltransf_11"/>
</dbReference>
<dbReference type="SUPFAM" id="SSF53335">
    <property type="entry name" value="S-adenosyl-L-methionine-dependent methyltransferases"/>
    <property type="match status" value="1"/>
</dbReference>
<dbReference type="AlphaFoldDB" id="A0AAC9P7J2"/>
<dbReference type="Gene3D" id="3.40.50.150">
    <property type="entry name" value="Vaccinia Virus protein VP39"/>
    <property type="match status" value="1"/>
</dbReference>
<dbReference type="EMBL" id="CP018191">
    <property type="protein sequence ID" value="APH53526.1"/>
    <property type="molecule type" value="Genomic_DNA"/>
</dbReference>
<sequence length="261" mass="28475">MTPSDTAPDGPRQSHDHAVIAQFTRWAGTFAALPVHAEQSSMVRTLAACALTSASRVLDVACGPGILACAMAEQAQHVSGIDLTAAMIGEARRRQNAAGLRNLEWHVGHAGSLPFEDGSFDCVTTRYSLHHMTDPGRIVAEMKRVCREGGRVVVIDATPAPESQSAYDRMERIRDPSHTSALTLIQLREIGRQCGLIEQLIDGYRLEAKLEELADPEAMPALTEMFEADIRSGDDRLGVQAYRAVDGLRLFFPISIIAWQV</sequence>
<dbReference type="Pfam" id="PF08241">
    <property type="entry name" value="Methyltransf_11"/>
    <property type="match status" value="1"/>
</dbReference>
<feature type="domain" description="Methyltransferase type 11" evidence="1">
    <location>
        <begin position="58"/>
        <end position="154"/>
    </location>
</feature>
<proteinExistence type="predicted"/>
<dbReference type="RefSeq" id="WP_072571847.1">
    <property type="nucleotide sequence ID" value="NZ_CP018191.1"/>
</dbReference>
<evidence type="ECO:0000259" key="1">
    <source>
        <dbReference type="Pfam" id="PF08241"/>
    </source>
</evidence>
<name>A0AAC9P7J2_9PROT</name>
<dbReference type="InterPro" id="IPR029063">
    <property type="entry name" value="SAM-dependent_MTases_sf"/>
</dbReference>
<dbReference type="CDD" id="cd02440">
    <property type="entry name" value="AdoMet_MTases"/>
    <property type="match status" value="1"/>
</dbReference>